<accession>A0A060UNH7</accession>
<proteinExistence type="predicted"/>
<dbReference type="EMBL" id="LT841305">
    <property type="protein sequence ID" value="SMH67351.1"/>
    <property type="molecule type" value="Genomic_DNA"/>
</dbReference>
<keyword evidence="3" id="KW-1185">Reference proteome</keyword>
<protein>
    <submittedName>
        <fullName evidence="1">Nucleotidyltransferase family protein</fullName>
    </submittedName>
</protein>
<dbReference type="Gene3D" id="3.30.460.10">
    <property type="entry name" value="Beta Polymerase, domain 2"/>
    <property type="match status" value="1"/>
</dbReference>
<dbReference type="SUPFAM" id="SSF81301">
    <property type="entry name" value="Nucleotidyltransferase"/>
    <property type="match status" value="1"/>
</dbReference>
<dbReference type="RefSeq" id="WP_081919339.1">
    <property type="nucleotide sequence ID" value="NZ_CCCS020000027.1"/>
</dbReference>
<name>A0A060UNH7_9PROT</name>
<dbReference type="EMBL" id="CCCS020000027">
    <property type="protein sequence ID" value="CDQ09851.1"/>
    <property type="molecule type" value="Genomic_DNA"/>
</dbReference>
<reference evidence="1" key="2">
    <citation type="submission" date="2014-07" db="EMBL/GenBank/DDBJ databases">
        <title>Initial genome analysis of the psychrotolerant acidophile Acidithiobacillus ferrivorans CF27: insights into iron and sulfur oxidation pathways and into biofilm formation.</title>
        <authorList>
            <person name="Talla E."/>
            <person name="Hedrich S."/>
            <person name="Mangenot S."/>
            <person name="Ji B."/>
            <person name="Johnson D.B."/>
            <person name="Barbe V."/>
            <person name="Bonnefoy V."/>
        </authorList>
    </citation>
    <scope>NUCLEOTIDE SEQUENCE [LARGE SCALE GENOMIC DNA]</scope>
    <source>
        <strain evidence="1">CF27</strain>
    </source>
</reference>
<dbReference type="InterPro" id="IPR043519">
    <property type="entry name" value="NT_sf"/>
</dbReference>
<keyword evidence="1" id="KW-0808">Transferase</keyword>
<dbReference type="Proteomes" id="UP000193925">
    <property type="component" value="Chromosome AFERRI"/>
</dbReference>
<organism evidence="1">
    <name type="scientific">Acidithiobacillus ferrivorans</name>
    <dbReference type="NCBI Taxonomy" id="160808"/>
    <lineage>
        <taxon>Bacteria</taxon>
        <taxon>Pseudomonadati</taxon>
        <taxon>Pseudomonadota</taxon>
        <taxon>Acidithiobacillia</taxon>
        <taxon>Acidithiobacillales</taxon>
        <taxon>Acidithiobacillaceae</taxon>
        <taxon>Acidithiobacillus</taxon>
    </lineage>
</organism>
<dbReference type="GO" id="GO:0016740">
    <property type="term" value="F:transferase activity"/>
    <property type="evidence" value="ECO:0007669"/>
    <property type="project" value="UniProtKB-KW"/>
</dbReference>
<reference evidence="2 3" key="3">
    <citation type="submission" date="2017-03" db="EMBL/GenBank/DDBJ databases">
        <authorList>
            <person name="Regsiter A."/>
            <person name="William W."/>
        </authorList>
    </citation>
    <scope>NUCLEOTIDE SEQUENCE [LARGE SCALE GENOMIC DNA]</scope>
    <source>
        <strain evidence="2">PRJEB5721</strain>
    </source>
</reference>
<reference evidence="1" key="1">
    <citation type="submission" date="2014-03" db="EMBL/GenBank/DDBJ databases">
        <authorList>
            <person name="Genoscope - CEA"/>
        </authorList>
    </citation>
    <scope>NUCLEOTIDE SEQUENCE [LARGE SCALE GENOMIC DNA]</scope>
    <source>
        <strain evidence="1">CF27</strain>
    </source>
</reference>
<dbReference type="AlphaFoldDB" id="A0A060UNH7"/>
<evidence type="ECO:0000313" key="1">
    <source>
        <dbReference type="EMBL" id="CDQ09851.1"/>
    </source>
</evidence>
<gene>
    <name evidence="1" type="ORF">AFERRI_330006</name>
    <name evidence="2" type="ORF">AFERRI_50552</name>
</gene>
<evidence type="ECO:0000313" key="2">
    <source>
        <dbReference type="EMBL" id="SMH67351.1"/>
    </source>
</evidence>
<evidence type="ECO:0000313" key="3">
    <source>
        <dbReference type="Proteomes" id="UP000193925"/>
    </source>
</evidence>
<sequence length="213" mass="24075">MHIYAFGSVCRGEVDASSDIDMLAIVKGCDSRFNPSDYSVYSYERIHDLWKQGNPFAWHLFLESKLVYSQDDIDHLQSIGEPSAYKTGIADCEKFREIFSSAKESMNSSDLTEIFDLSSVFLAVRNFATCYSLHSDICPDFSRNSARNLGIHSISIDASTYSLFERARVLCTRGLGEMLNRAEINKAKNTLDEIDSWMMGIVKTMKSGIDERI</sequence>